<keyword evidence="1" id="KW-0812">Transmembrane</keyword>
<evidence type="ECO:0000256" key="1">
    <source>
        <dbReference type="SAM" id="Phobius"/>
    </source>
</evidence>
<proteinExistence type="predicted"/>
<dbReference type="Proteomes" id="UP000238523">
    <property type="component" value="Plasmid pRLN3"/>
</dbReference>
<reference evidence="2 3" key="1">
    <citation type="submission" date="2017-11" db="EMBL/GenBank/DDBJ databases">
        <title>Complete genome of Rhizobium leguminosarum Norway, an ineffective micro-symbiont.</title>
        <authorList>
            <person name="Hoffrichter A."/>
            <person name="Liang J."/>
            <person name="Brachmann A."/>
            <person name="Marin M."/>
        </authorList>
    </citation>
    <scope>NUCLEOTIDE SEQUENCE [LARGE SCALE GENOMIC DNA]</scope>
    <source>
        <strain evidence="2 3">Norway</strain>
        <plasmid evidence="3">Plasmid prln3</plasmid>
    </source>
</reference>
<keyword evidence="1" id="KW-0472">Membrane</keyword>
<gene>
    <name evidence="2" type="ORF">CUJ84_pRLN3000197</name>
</gene>
<organism evidence="2 3">
    <name type="scientific">Rhizobium leguminosarum</name>
    <dbReference type="NCBI Taxonomy" id="384"/>
    <lineage>
        <taxon>Bacteria</taxon>
        <taxon>Pseudomonadati</taxon>
        <taxon>Pseudomonadota</taxon>
        <taxon>Alphaproteobacteria</taxon>
        <taxon>Hyphomicrobiales</taxon>
        <taxon>Rhizobiaceae</taxon>
        <taxon>Rhizobium/Agrobacterium group</taxon>
        <taxon>Rhizobium</taxon>
    </lineage>
</organism>
<sequence>MRMIMEQDWHTYWVALIISFSMMSQIFSLQRGLPTPEQNFPIDRLTPISAMQETSCWKIS</sequence>
<keyword evidence="2" id="KW-0614">Plasmid</keyword>
<geneLocation type="plasmid" evidence="3">
    <name>prln3</name>
</geneLocation>
<dbReference type="EMBL" id="CP025015">
    <property type="protein sequence ID" value="AUW47326.1"/>
    <property type="molecule type" value="Genomic_DNA"/>
</dbReference>
<accession>A0A2K9ZGD9</accession>
<protein>
    <submittedName>
        <fullName evidence="2">Uncharacterized protein</fullName>
    </submittedName>
</protein>
<feature type="transmembrane region" description="Helical" evidence="1">
    <location>
        <begin position="12"/>
        <end position="30"/>
    </location>
</feature>
<keyword evidence="1" id="KW-1133">Transmembrane helix</keyword>
<evidence type="ECO:0000313" key="2">
    <source>
        <dbReference type="EMBL" id="AUW47326.1"/>
    </source>
</evidence>
<name>A0A2K9ZGD9_RHILE</name>
<dbReference type="AlphaFoldDB" id="A0A2K9ZGD9"/>
<evidence type="ECO:0000313" key="3">
    <source>
        <dbReference type="Proteomes" id="UP000238523"/>
    </source>
</evidence>